<dbReference type="EMBL" id="QBKU01000001">
    <property type="protein sequence ID" value="PTX75419.1"/>
    <property type="molecule type" value="Genomic_DNA"/>
</dbReference>
<dbReference type="RefSeq" id="WP_146173086.1">
    <property type="nucleotide sequence ID" value="NZ_CP081109.1"/>
</dbReference>
<protein>
    <recommendedName>
        <fullName evidence="3">Lipoprotein</fullName>
    </recommendedName>
</protein>
<gene>
    <name evidence="1" type="ORF">C8N31_10171</name>
</gene>
<organism evidence="1 2">
    <name type="scientific">Sulfitobacter mediterraneus</name>
    <dbReference type="NCBI Taxonomy" id="83219"/>
    <lineage>
        <taxon>Bacteria</taxon>
        <taxon>Pseudomonadati</taxon>
        <taxon>Pseudomonadota</taxon>
        <taxon>Alphaproteobacteria</taxon>
        <taxon>Rhodobacterales</taxon>
        <taxon>Roseobacteraceae</taxon>
        <taxon>Sulfitobacter</taxon>
    </lineage>
</organism>
<dbReference type="PROSITE" id="PS51257">
    <property type="entry name" value="PROKAR_LIPOPROTEIN"/>
    <property type="match status" value="1"/>
</dbReference>
<proteinExistence type="predicted"/>
<reference evidence="1 2" key="1">
    <citation type="submission" date="2018-04" db="EMBL/GenBank/DDBJ databases">
        <title>Genomic Encyclopedia of Archaeal and Bacterial Type Strains, Phase II (KMG-II): from individual species to whole genera.</title>
        <authorList>
            <person name="Goeker M."/>
        </authorList>
    </citation>
    <scope>NUCLEOTIDE SEQUENCE [LARGE SCALE GENOMIC DNA]</scope>
    <source>
        <strain evidence="1 2">DSM 12244</strain>
    </source>
</reference>
<evidence type="ECO:0000313" key="2">
    <source>
        <dbReference type="Proteomes" id="UP000244092"/>
    </source>
</evidence>
<dbReference type="AlphaFoldDB" id="A0A2T6CIU4"/>
<evidence type="ECO:0008006" key="3">
    <source>
        <dbReference type="Google" id="ProtNLM"/>
    </source>
</evidence>
<accession>A0A2T6CIU4</accession>
<name>A0A2T6CIU4_9RHOB</name>
<dbReference type="OrthoDB" id="7864691at2"/>
<dbReference type="Proteomes" id="UP000244092">
    <property type="component" value="Unassembled WGS sequence"/>
</dbReference>
<sequence>MNNFKIGLGLLLSLATVAGCVDQDFFVRQNVTYDKYERDSVSCATRATQQVPTNTQVGWAPYVGVYSTDVNAALRAKNLEICMRDKGYQKVKIPFCQGERLKAATAASKSPQIRSKRMKINKTSCWLNRPDGSAFLYSEDA</sequence>
<evidence type="ECO:0000313" key="1">
    <source>
        <dbReference type="EMBL" id="PTX75419.1"/>
    </source>
</evidence>
<comment type="caution">
    <text evidence="1">The sequence shown here is derived from an EMBL/GenBank/DDBJ whole genome shotgun (WGS) entry which is preliminary data.</text>
</comment>